<accession>A0ABW5DMK3</accession>
<keyword evidence="4 5" id="KW-0472">Membrane</keyword>
<feature type="transmembrane region" description="Helical" evidence="5">
    <location>
        <begin position="35"/>
        <end position="60"/>
    </location>
</feature>
<evidence type="ECO:0000313" key="6">
    <source>
        <dbReference type="EMBL" id="MFD2261765.1"/>
    </source>
</evidence>
<comment type="caution">
    <text evidence="6">The sequence shown here is derived from an EMBL/GenBank/DDBJ whole genome shotgun (WGS) entry which is preliminary data.</text>
</comment>
<organism evidence="6 7">
    <name type="scientific">Lacibacterium aquatile</name>
    <dbReference type="NCBI Taxonomy" id="1168082"/>
    <lineage>
        <taxon>Bacteria</taxon>
        <taxon>Pseudomonadati</taxon>
        <taxon>Pseudomonadota</taxon>
        <taxon>Alphaproteobacteria</taxon>
        <taxon>Rhodospirillales</taxon>
        <taxon>Rhodospirillaceae</taxon>
    </lineage>
</organism>
<comment type="subcellular location">
    <subcellularLocation>
        <location evidence="1">Membrane</location>
    </subcellularLocation>
</comment>
<proteinExistence type="predicted"/>
<reference evidence="7" key="1">
    <citation type="journal article" date="2019" name="Int. J. Syst. Evol. Microbiol.">
        <title>The Global Catalogue of Microorganisms (GCM) 10K type strain sequencing project: providing services to taxonomists for standard genome sequencing and annotation.</title>
        <authorList>
            <consortium name="The Broad Institute Genomics Platform"/>
            <consortium name="The Broad Institute Genome Sequencing Center for Infectious Disease"/>
            <person name="Wu L."/>
            <person name="Ma J."/>
        </authorList>
    </citation>
    <scope>NUCLEOTIDE SEQUENCE [LARGE SCALE GENOMIC DNA]</scope>
    <source>
        <strain evidence="7">CGMCC 1.19062</strain>
    </source>
</reference>
<keyword evidence="3 5" id="KW-1133">Transmembrane helix</keyword>
<evidence type="ECO:0000256" key="2">
    <source>
        <dbReference type="ARBA" id="ARBA00022692"/>
    </source>
</evidence>
<name>A0ABW5DMK3_9PROT</name>
<dbReference type="Proteomes" id="UP001597295">
    <property type="component" value="Unassembled WGS sequence"/>
</dbReference>
<evidence type="ECO:0000256" key="5">
    <source>
        <dbReference type="SAM" id="Phobius"/>
    </source>
</evidence>
<keyword evidence="2 5" id="KW-0812">Transmembrane</keyword>
<dbReference type="Pfam" id="PF05101">
    <property type="entry name" value="VirB3"/>
    <property type="match status" value="1"/>
</dbReference>
<dbReference type="RefSeq" id="WP_379874681.1">
    <property type="nucleotide sequence ID" value="NZ_JBHUIP010000003.1"/>
</dbReference>
<evidence type="ECO:0000256" key="1">
    <source>
        <dbReference type="ARBA" id="ARBA00004370"/>
    </source>
</evidence>
<dbReference type="InterPro" id="IPR007792">
    <property type="entry name" value="T4SS_VirB3/TrbD/AvhB"/>
</dbReference>
<sequence>MKEVAGYRVPVHRAVMFPSLLGGAPRQFTILNATVFGALALGLQVWWAALPGLALHLIAVRYARRDRWFFDCLLRHMRQARWYDR</sequence>
<dbReference type="EMBL" id="JBHUIP010000003">
    <property type="protein sequence ID" value="MFD2261765.1"/>
    <property type="molecule type" value="Genomic_DNA"/>
</dbReference>
<evidence type="ECO:0000256" key="3">
    <source>
        <dbReference type="ARBA" id="ARBA00022989"/>
    </source>
</evidence>
<evidence type="ECO:0000256" key="4">
    <source>
        <dbReference type="ARBA" id="ARBA00023136"/>
    </source>
</evidence>
<keyword evidence="7" id="KW-1185">Reference proteome</keyword>
<protein>
    <submittedName>
        <fullName evidence="6">VirB3 family type IV secretion system protein</fullName>
    </submittedName>
</protein>
<gene>
    <name evidence="6" type="ORF">ACFSM5_02620</name>
</gene>
<evidence type="ECO:0000313" key="7">
    <source>
        <dbReference type="Proteomes" id="UP001597295"/>
    </source>
</evidence>